<evidence type="ECO:0000256" key="2">
    <source>
        <dbReference type="ARBA" id="ARBA00022729"/>
    </source>
</evidence>
<dbReference type="InterPro" id="IPR001638">
    <property type="entry name" value="Solute-binding_3/MltF_N"/>
</dbReference>
<evidence type="ECO:0000313" key="5">
    <source>
        <dbReference type="EMBL" id="ACP21776.1"/>
    </source>
</evidence>
<accession>C3KNW8</accession>
<dbReference type="Proteomes" id="UP000001054">
    <property type="component" value="Plasmid pNGR234b"/>
</dbReference>
<dbReference type="FunFam" id="3.40.190.10:FF:000806">
    <property type="entry name" value="Polar amino acid uptake family ABC transporter, periplasmic substrate-binding protein"/>
    <property type="match status" value="1"/>
</dbReference>
<dbReference type="PANTHER" id="PTHR35936:SF17">
    <property type="entry name" value="ARGININE-BINDING EXTRACELLULAR PROTEIN ARTP"/>
    <property type="match status" value="1"/>
</dbReference>
<proteinExistence type="predicted"/>
<comment type="subcellular location">
    <subcellularLocation>
        <location evidence="1">Periplasm</location>
    </subcellularLocation>
</comment>
<keyword evidence="6" id="KW-1185">Reference proteome</keyword>
<reference evidence="5" key="1">
    <citation type="journal article" date="2009" name="Appl. Environ. Microbiol.">
        <title>Rhizobium sp. strain NGR234 possesses a remarkable number of secretion systems.</title>
        <authorList>
            <person name="Schmeisser C."/>
            <person name="Liesegang H."/>
            <person name="Krysciak D."/>
            <person name="Bakkou N."/>
            <person name="Le Quere A."/>
            <person name="Wollherr A."/>
            <person name="Heinemeyer I."/>
            <person name="Morgenstern B."/>
            <person name="Pommerening-Roeser A."/>
            <person name="Flores M."/>
            <person name="Palacios R."/>
            <person name="Brenner S."/>
            <person name="Gottschalk G."/>
            <person name="Schmitz R.A."/>
            <person name="Broughton W.J."/>
            <person name="Perret X."/>
            <person name="Strittmatter A.W."/>
            <person name="Streit W.R."/>
        </authorList>
    </citation>
    <scope>NUCLEOTIDE SEQUENCE [LARGE SCALE GENOMIC DNA]</scope>
    <source>
        <strain evidence="5">NGR234</strain>
    </source>
</reference>
<keyword evidence="5" id="KW-0614">Plasmid</keyword>
<sequence>MRAPRSVVLSALACLVLPGVAFARCEGHVPQPKPQNTFPQDVGRSFDRILEEGWIEFAVYEDFPPWSIEEKGEAHGVDVEIGKLVAAALGVEPRFRLVQAGETLDADLINYVWKGAVVGGHVSDVMLHVPYDSDYACRIEQVTFTGQYAREAIAIAYDKAGYPDKGPTPSYFRFDTVAVENDSISDFHLTSLLGPVDKIRRYRSTALAVEALAGGETMAAMGPRAQLQAGIAAHPVAALAVHEPPLVGMARGKWTLGVAVNFQHKDLAYAVDDALAAALADGRIAAIFQAYGLTFEPPPR</sequence>
<dbReference type="GO" id="GO:0042597">
    <property type="term" value="C:periplasmic space"/>
    <property type="evidence" value="ECO:0007669"/>
    <property type="project" value="UniProtKB-SubCell"/>
</dbReference>
<evidence type="ECO:0000256" key="1">
    <source>
        <dbReference type="ARBA" id="ARBA00004418"/>
    </source>
</evidence>
<dbReference type="RefSeq" id="WP_012706375.1">
    <property type="nucleotide sequence ID" value="NC_012586.1"/>
</dbReference>
<dbReference type="HOGENOM" id="CLU_080720_0_0_5"/>
<dbReference type="AlphaFoldDB" id="C3KNW8"/>
<keyword evidence="2 3" id="KW-0732">Signal</keyword>
<dbReference type="EMBL" id="CP000874">
    <property type="protein sequence ID" value="ACP21776.1"/>
    <property type="molecule type" value="Genomic_DNA"/>
</dbReference>
<evidence type="ECO:0000313" key="6">
    <source>
        <dbReference type="Proteomes" id="UP000001054"/>
    </source>
</evidence>
<dbReference type="KEGG" id="rhi:NGR_b03120"/>
<feature type="domain" description="Solute-binding protein family 3/N-terminal" evidence="4">
    <location>
        <begin position="54"/>
        <end position="295"/>
    </location>
</feature>
<feature type="signal peptide" evidence="3">
    <location>
        <begin position="1"/>
        <end position="23"/>
    </location>
</feature>
<dbReference type="Gene3D" id="3.40.190.10">
    <property type="entry name" value="Periplasmic binding protein-like II"/>
    <property type="match status" value="2"/>
</dbReference>
<dbReference type="PATRIC" id="fig|394.7.peg.759"/>
<feature type="chain" id="PRO_5002927349" evidence="3">
    <location>
        <begin position="24"/>
        <end position="300"/>
    </location>
</feature>
<dbReference type="OrthoDB" id="6192933at2"/>
<dbReference type="PANTHER" id="PTHR35936">
    <property type="entry name" value="MEMBRANE-BOUND LYTIC MUREIN TRANSGLYCOSYLASE F"/>
    <property type="match status" value="1"/>
</dbReference>
<dbReference type="SMART" id="SM00062">
    <property type="entry name" value="PBPb"/>
    <property type="match status" value="1"/>
</dbReference>
<organism evidence="5 6">
    <name type="scientific">Sinorhizobium fredii (strain NBRC 101917 / NGR234)</name>
    <dbReference type="NCBI Taxonomy" id="394"/>
    <lineage>
        <taxon>Bacteria</taxon>
        <taxon>Pseudomonadati</taxon>
        <taxon>Pseudomonadota</taxon>
        <taxon>Alphaproteobacteria</taxon>
        <taxon>Hyphomicrobiales</taxon>
        <taxon>Rhizobiaceae</taxon>
        <taxon>Sinorhizobium/Ensifer group</taxon>
        <taxon>Sinorhizobium</taxon>
    </lineage>
</organism>
<protein>
    <submittedName>
        <fullName evidence="5">Amino acid ABC transporter, periplasmic substrate-binding protein</fullName>
    </submittedName>
</protein>
<geneLocation type="plasmid" evidence="6">
    <name>sym pNGR234b</name>
</geneLocation>
<evidence type="ECO:0000256" key="3">
    <source>
        <dbReference type="SAM" id="SignalP"/>
    </source>
</evidence>
<name>C3KNW8_SINFN</name>
<gene>
    <name evidence="5" type="ordered locus">NGR_b03120</name>
</gene>
<evidence type="ECO:0000259" key="4">
    <source>
        <dbReference type="SMART" id="SM00062"/>
    </source>
</evidence>
<dbReference type="SUPFAM" id="SSF53850">
    <property type="entry name" value="Periplasmic binding protein-like II"/>
    <property type="match status" value="1"/>
</dbReference>